<accession>I1YGW4</accession>
<dbReference type="SFLD" id="SFLDS00005">
    <property type="entry name" value="Isoprenoid_Synthase_Type_I"/>
    <property type="match status" value="1"/>
</dbReference>
<dbReference type="HOGENOM" id="CLU_037269_0_1_6"/>
<dbReference type="SUPFAM" id="SSF48576">
    <property type="entry name" value="Terpenoid synthases"/>
    <property type="match status" value="1"/>
</dbReference>
<keyword evidence="2" id="KW-1185">Reference proteome</keyword>
<gene>
    <name evidence="1" type="ordered locus">Q7C_988</name>
</gene>
<evidence type="ECO:0000313" key="1">
    <source>
        <dbReference type="EMBL" id="AFJ02157.1"/>
    </source>
</evidence>
<dbReference type="GO" id="GO:0004311">
    <property type="term" value="F:geranylgeranyl diphosphate synthase activity"/>
    <property type="evidence" value="ECO:0007669"/>
    <property type="project" value="InterPro"/>
</dbReference>
<dbReference type="EMBL" id="CP003380">
    <property type="protein sequence ID" value="AFJ02157.1"/>
    <property type="molecule type" value="Genomic_DNA"/>
</dbReference>
<dbReference type="STRING" id="754477.Q7C_988"/>
<dbReference type="GO" id="GO:0051996">
    <property type="term" value="F:squalene synthase [NAD(P)H] activity"/>
    <property type="evidence" value="ECO:0007669"/>
    <property type="project" value="InterPro"/>
</dbReference>
<dbReference type="SFLD" id="SFLDG01018">
    <property type="entry name" value="Squalene/Phytoene_Synthase_Lik"/>
    <property type="match status" value="1"/>
</dbReference>
<protein>
    <submittedName>
        <fullName evidence="1">Phytoene synthase</fullName>
        <ecNumber evidence="1">2.5.1.32</ecNumber>
    </submittedName>
</protein>
<dbReference type="EC" id="2.5.1.32" evidence="1"/>
<dbReference type="NCBIfam" id="TIGR03464">
    <property type="entry name" value="HpnC"/>
    <property type="match status" value="1"/>
</dbReference>
<dbReference type="InterPro" id="IPR033904">
    <property type="entry name" value="Trans_IPPS_HH"/>
</dbReference>
<dbReference type="GO" id="GO:0016114">
    <property type="term" value="P:terpenoid biosynthetic process"/>
    <property type="evidence" value="ECO:0007669"/>
    <property type="project" value="UniProtKB-ARBA"/>
</dbReference>
<dbReference type="eggNOG" id="COG1562">
    <property type="taxonomic scope" value="Bacteria"/>
</dbReference>
<reference evidence="1 2" key="1">
    <citation type="journal article" date="2012" name="J. Bacteriol.">
        <title>Complete genome sequences of Methylophaga sp. strain JAM1 and Methylophaga sp. strain JAM7.</title>
        <authorList>
            <person name="Villeneuve C."/>
            <person name="Martineau C."/>
            <person name="Mauffrey F."/>
            <person name="Villemur R."/>
        </authorList>
    </citation>
    <scope>NUCLEOTIDE SEQUENCE [LARGE SCALE GENOMIC DNA]</scope>
    <source>
        <strain evidence="1 2">JAM7</strain>
    </source>
</reference>
<organism evidence="1 2">
    <name type="scientific">Methylophaga frappieri (strain ATCC BAA-2434 / DSM 25690 / JAM7)</name>
    <dbReference type="NCBI Taxonomy" id="754477"/>
    <lineage>
        <taxon>Bacteria</taxon>
        <taxon>Pseudomonadati</taxon>
        <taxon>Pseudomonadota</taxon>
        <taxon>Gammaproteobacteria</taxon>
        <taxon>Thiotrichales</taxon>
        <taxon>Piscirickettsiaceae</taxon>
        <taxon>Methylophaga</taxon>
    </lineage>
</organism>
<dbReference type="PATRIC" id="fig|754477.3.peg.977"/>
<dbReference type="InterPro" id="IPR017827">
    <property type="entry name" value="HSQ_synthase_HpnC"/>
</dbReference>
<name>I1YGW4_METFJ</name>
<dbReference type="Proteomes" id="UP000009145">
    <property type="component" value="Chromosome"/>
</dbReference>
<dbReference type="OrthoDB" id="9807580at2"/>
<dbReference type="InterPro" id="IPR008949">
    <property type="entry name" value="Isoprenoid_synthase_dom_sf"/>
</dbReference>
<dbReference type="AlphaFoldDB" id="I1YGW4"/>
<evidence type="ECO:0000313" key="2">
    <source>
        <dbReference type="Proteomes" id="UP000009145"/>
    </source>
</evidence>
<sequence length="297" mass="33418">MTTTDKAINQAYRYCQQLANSHYENFPVASILLPRQLRKPVSAIYAFARTADDIADEGTAPPEQRLANLNYYRSLLTQIEQEKYAGNDPIFIALQDAVNRYTLPVSLFADLLTAFEQDVVKNRYADFAELHRYCRYSANPVGRLVLHLHGAPDSEQLIQSDAICTSLQLINFFQDIVQDKIEQNRIYLPQDALSAAGISESALFTDKRALACILRPLYQKTAQILSAGIPLGAHLSGRLGWEIRGVILGGLITLKKLQNQLDADLLSRPRLSRMTQLQLLINSASPDRYLRVAYKFS</sequence>
<dbReference type="CDD" id="cd00683">
    <property type="entry name" value="Trans_IPPS_HH"/>
    <property type="match status" value="1"/>
</dbReference>
<dbReference type="InterPro" id="IPR002060">
    <property type="entry name" value="Squ/phyt_synthse"/>
</dbReference>
<proteinExistence type="predicted"/>
<dbReference type="PANTHER" id="PTHR31480">
    <property type="entry name" value="BIFUNCTIONAL LYCOPENE CYCLASE/PHYTOENE SYNTHASE"/>
    <property type="match status" value="1"/>
</dbReference>
<dbReference type="RefSeq" id="WP_014703577.1">
    <property type="nucleotide sequence ID" value="NC_017856.1"/>
</dbReference>
<keyword evidence="1" id="KW-0808">Transferase</keyword>
<dbReference type="Pfam" id="PF00494">
    <property type="entry name" value="SQS_PSY"/>
    <property type="match status" value="1"/>
</dbReference>
<dbReference type="InterPro" id="IPR044843">
    <property type="entry name" value="Trans_IPPS_bact-type"/>
</dbReference>
<dbReference type="SFLD" id="SFLDG01212">
    <property type="entry name" value="Phytoene_synthase_like"/>
    <property type="match status" value="1"/>
</dbReference>
<dbReference type="KEGG" id="mec:Q7C_988"/>
<dbReference type="Gene3D" id="1.10.600.10">
    <property type="entry name" value="Farnesyl Diphosphate Synthase"/>
    <property type="match status" value="1"/>
</dbReference>